<evidence type="ECO:0000256" key="1">
    <source>
        <dbReference type="ARBA" id="ARBA00023015"/>
    </source>
</evidence>
<dbReference type="InterPro" id="IPR009057">
    <property type="entry name" value="Homeodomain-like_sf"/>
</dbReference>
<keyword evidence="1" id="KW-0805">Transcription regulation</keyword>
<feature type="domain" description="HTH tetR-type" evidence="5">
    <location>
        <begin position="11"/>
        <end position="71"/>
    </location>
</feature>
<dbReference type="Pfam" id="PF21993">
    <property type="entry name" value="TetR_C_13_2"/>
    <property type="match status" value="1"/>
</dbReference>
<evidence type="ECO:0000256" key="2">
    <source>
        <dbReference type="ARBA" id="ARBA00023125"/>
    </source>
</evidence>
<accession>A0A3E1BAZ4</accession>
<evidence type="ECO:0000256" key="4">
    <source>
        <dbReference type="PROSITE-ProRule" id="PRU00335"/>
    </source>
</evidence>
<evidence type="ECO:0000256" key="3">
    <source>
        <dbReference type="ARBA" id="ARBA00023163"/>
    </source>
</evidence>
<feature type="DNA-binding region" description="H-T-H motif" evidence="4">
    <location>
        <begin position="34"/>
        <end position="53"/>
    </location>
</feature>
<dbReference type="PANTHER" id="PTHR47506">
    <property type="entry name" value="TRANSCRIPTIONAL REGULATORY PROTEIN"/>
    <property type="match status" value="1"/>
</dbReference>
<dbReference type="PANTHER" id="PTHR47506:SF3">
    <property type="entry name" value="HTH-TYPE TRANSCRIPTIONAL REGULATOR LMRA"/>
    <property type="match status" value="1"/>
</dbReference>
<sequence length="204" mass="22316">MTENKRTNDPEGVRRRIVDAAYDAFITQGYLATGMLELRERASVSGGAMAHHFAAKRDLGLAVIRDRVSEAVRQTWIEPLHTGAGAPTAIDTIFESIIGELTHNGRVAGCPLNNMAMEISHQDAEMRELVGAVFRAWHEALSARFQTDVEKKRASELNPKSLATLVIAAYSGAMAMAKARQDVGPLIDCRAELAALLAAKYRQR</sequence>
<organism evidence="6 7">
    <name type="scientific">Rhizobium leguminosarum bv. trifolii</name>
    <dbReference type="NCBI Taxonomy" id="386"/>
    <lineage>
        <taxon>Bacteria</taxon>
        <taxon>Pseudomonadati</taxon>
        <taxon>Pseudomonadota</taxon>
        <taxon>Alphaproteobacteria</taxon>
        <taxon>Hyphomicrobiales</taxon>
        <taxon>Rhizobiaceae</taxon>
        <taxon>Rhizobium/Agrobacterium group</taxon>
        <taxon>Rhizobium</taxon>
    </lineage>
</organism>
<dbReference type="Gene3D" id="1.10.357.10">
    <property type="entry name" value="Tetracycline Repressor, domain 2"/>
    <property type="match status" value="1"/>
</dbReference>
<dbReference type="SUPFAM" id="SSF48498">
    <property type="entry name" value="Tetracyclin repressor-like, C-terminal domain"/>
    <property type="match status" value="1"/>
</dbReference>
<comment type="caution">
    <text evidence="6">The sequence shown here is derived from an EMBL/GenBank/DDBJ whole genome shotgun (WGS) entry which is preliminary data.</text>
</comment>
<keyword evidence="3" id="KW-0804">Transcription</keyword>
<dbReference type="RefSeq" id="WP_116275044.1">
    <property type="nucleotide sequence ID" value="NZ_KZ859523.1"/>
</dbReference>
<evidence type="ECO:0000313" key="7">
    <source>
        <dbReference type="Proteomes" id="UP000256748"/>
    </source>
</evidence>
<evidence type="ECO:0000259" key="5">
    <source>
        <dbReference type="PROSITE" id="PS50977"/>
    </source>
</evidence>
<dbReference type="InterPro" id="IPR001647">
    <property type="entry name" value="HTH_TetR"/>
</dbReference>
<dbReference type="AlphaFoldDB" id="A0A3E1BAZ4"/>
<gene>
    <name evidence="6" type="ORF">B5K10_21860</name>
</gene>
<reference evidence="6 7" key="1">
    <citation type="submission" date="2017-03" db="EMBL/GenBank/DDBJ databases">
        <title>Genome analysis of Rhizobial strains effectives or ineffectives for nitrogen fixation isolated from bean seeds.</title>
        <authorList>
            <person name="Peralta H."/>
            <person name="Aguilar-Vera A."/>
            <person name="Mora Y."/>
            <person name="Vargas-Lagunas C."/>
            <person name="Girard L."/>
            <person name="Mora J."/>
        </authorList>
    </citation>
    <scope>NUCLEOTIDE SEQUENCE [LARGE SCALE GENOMIC DNA]</scope>
    <source>
        <strain evidence="6 7">CCGM5</strain>
    </source>
</reference>
<dbReference type="GO" id="GO:0003677">
    <property type="term" value="F:DNA binding"/>
    <property type="evidence" value="ECO:0007669"/>
    <property type="project" value="UniProtKB-UniRule"/>
</dbReference>
<dbReference type="Proteomes" id="UP000256748">
    <property type="component" value="Unassembled WGS sequence"/>
</dbReference>
<dbReference type="PROSITE" id="PS50977">
    <property type="entry name" value="HTH_TETR_2"/>
    <property type="match status" value="1"/>
</dbReference>
<evidence type="ECO:0000313" key="6">
    <source>
        <dbReference type="EMBL" id="RFB88169.1"/>
    </source>
</evidence>
<keyword evidence="2 4" id="KW-0238">DNA-binding</keyword>
<dbReference type="Pfam" id="PF00440">
    <property type="entry name" value="TetR_N"/>
    <property type="match status" value="1"/>
</dbReference>
<dbReference type="PRINTS" id="PR00455">
    <property type="entry name" value="HTHTETR"/>
</dbReference>
<proteinExistence type="predicted"/>
<dbReference type="InterPro" id="IPR036271">
    <property type="entry name" value="Tet_transcr_reg_TetR-rel_C_sf"/>
</dbReference>
<dbReference type="EMBL" id="NAOO01000027">
    <property type="protein sequence ID" value="RFB88169.1"/>
    <property type="molecule type" value="Genomic_DNA"/>
</dbReference>
<dbReference type="InterPro" id="IPR054156">
    <property type="entry name" value="YxaF_TetR_C"/>
</dbReference>
<name>A0A3E1BAZ4_RHILT</name>
<protein>
    <submittedName>
        <fullName evidence="6">TetR family transcriptional regulator</fullName>
    </submittedName>
</protein>
<dbReference type="SUPFAM" id="SSF46689">
    <property type="entry name" value="Homeodomain-like"/>
    <property type="match status" value="1"/>
</dbReference>